<name>A2SU57_METLZ</name>
<evidence type="ECO:0008006" key="3">
    <source>
        <dbReference type="Google" id="ProtNLM"/>
    </source>
</evidence>
<dbReference type="STRING" id="410358.Mlab_1702"/>
<evidence type="ECO:0000313" key="1">
    <source>
        <dbReference type="EMBL" id="ABN07863.1"/>
    </source>
</evidence>
<dbReference type="GeneID" id="4795866"/>
<dbReference type="eggNOG" id="arCOG01766">
    <property type="taxonomic scope" value="Archaea"/>
</dbReference>
<dbReference type="Pfam" id="PF04254">
    <property type="entry name" value="DUF432"/>
    <property type="match status" value="1"/>
</dbReference>
<accession>A2SU57</accession>
<dbReference type="InterPro" id="IPR007366">
    <property type="entry name" value="DUF432"/>
</dbReference>
<organism evidence="1 2">
    <name type="scientific">Methanocorpusculum labreanum (strain ATCC 43576 / DSM 4855 / Z)</name>
    <dbReference type="NCBI Taxonomy" id="410358"/>
    <lineage>
        <taxon>Archaea</taxon>
        <taxon>Methanobacteriati</taxon>
        <taxon>Methanobacteriota</taxon>
        <taxon>Stenosarchaea group</taxon>
        <taxon>Methanomicrobia</taxon>
        <taxon>Methanomicrobiales</taxon>
        <taxon>Methanocorpusculaceae</taxon>
        <taxon>Methanocorpusculum</taxon>
    </lineage>
</organism>
<proteinExistence type="predicted"/>
<protein>
    <recommendedName>
        <fullName evidence="3">DUF432 domain-containing protein</fullName>
    </recommendedName>
</protein>
<dbReference type="OrthoDB" id="116710at2157"/>
<reference evidence="1 2" key="1">
    <citation type="journal article" date="2009" name="Stand. Genomic Sci.">
        <title>Complete genome sequence of Methanocorpusculum labreanum type strain Z.</title>
        <authorList>
            <person name="Anderson I.J."/>
            <person name="Sieprawska-Lupa M."/>
            <person name="Goltsman E."/>
            <person name="Lapidus A."/>
            <person name="Copeland A."/>
            <person name="Glavina Del Rio T."/>
            <person name="Tice H."/>
            <person name="Dalin E."/>
            <person name="Barry K."/>
            <person name="Pitluck S."/>
            <person name="Hauser L."/>
            <person name="Land M."/>
            <person name="Lucas S."/>
            <person name="Richardson P."/>
            <person name="Whitman W.B."/>
            <person name="Kyrpides N.C."/>
        </authorList>
    </citation>
    <scope>NUCLEOTIDE SEQUENCE [LARGE SCALE GENOMIC DNA]</scope>
    <source>
        <strain evidence="2">ATCC 43576 / DSM 4855 / Z</strain>
    </source>
</reference>
<keyword evidence="2" id="KW-1185">Reference proteome</keyword>
<dbReference type="AlphaFoldDB" id="A2SU57"/>
<dbReference type="EMBL" id="CP000559">
    <property type="protein sequence ID" value="ABN07863.1"/>
    <property type="molecule type" value="Genomic_DNA"/>
</dbReference>
<evidence type="ECO:0000313" key="2">
    <source>
        <dbReference type="Proteomes" id="UP000000365"/>
    </source>
</evidence>
<dbReference type="RefSeq" id="WP_011834066.1">
    <property type="nucleotide sequence ID" value="NC_008942.1"/>
</dbReference>
<dbReference type="KEGG" id="mla:Mlab_1702"/>
<gene>
    <name evidence="1" type="ordered locus">Mlab_1702</name>
</gene>
<dbReference type="Proteomes" id="UP000000365">
    <property type="component" value="Chromosome"/>
</dbReference>
<dbReference type="HOGENOM" id="CLU_096705_1_0_2"/>
<sequence length="275" mass="31098">MALKILHSGGRKKEKETVTYEHDNGSDLKQFAYGRFPIDYAVNFEGLNLAVDLDRGMYHYRRALGDWKTDINISVNGGHMLIHPVEPLNLPDNLTDFMEIRFDPIKIEPDGICVIFVTMPIEIGVFLESPSGSTDVIDIVSYVYPKYSLYGGSNRGVVTRFNESKVYYYPPAMKNYEAGLLKLEIENRSDEWATVGRAVIFQKGLFLYFDENLVAASAEMKIISPDVAVVTGVDTPLRQGMTRSNRLFKTRKLTPFYNVTGMLNDTAYTMDMGLI</sequence>